<gene>
    <name evidence="10" type="ORF">KY290_024398</name>
</gene>
<feature type="signal peptide" evidence="8">
    <location>
        <begin position="1"/>
        <end position="27"/>
    </location>
</feature>
<evidence type="ECO:0000256" key="4">
    <source>
        <dbReference type="ARBA" id="ARBA00022523"/>
    </source>
</evidence>
<dbReference type="EMBL" id="JAIVGD010000018">
    <property type="protein sequence ID" value="KAH0754128.1"/>
    <property type="molecule type" value="Genomic_DNA"/>
</dbReference>
<keyword evidence="3" id="KW-0134">Cell wall</keyword>
<dbReference type="PANTHER" id="PTHR31458">
    <property type="entry name" value="POLYGALACTURONASE 1 BETA-LIKE PROTEIN 2"/>
    <property type="match status" value="1"/>
</dbReference>
<dbReference type="InterPro" id="IPR051897">
    <property type="entry name" value="PG-associated_BURP"/>
</dbReference>
<evidence type="ECO:0000256" key="3">
    <source>
        <dbReference type="ARBA" id="ARBA00022512"/>
    </source>
</evidence>
<accession>A0ABQ7UQK3</accession>
<name>A0ABQ7UQK3_SOLTU</name>
<evidence type="ECO:0000313" key="11">
    <source>
        <dbReference type="Proteomes" id="UP000826656"/>
    </source>
</evidence>
<keyword evidence="11" id="KW-1185">Reference proteome</keyword>
<evidence type="ECO:0000259" key="9">
    <source>
        <dbReference type="PROSITE" id="PS51277"/>
    </source>
</evidence>
<feature type="compositionally biased region" description="Basic and acidic residues" evidence="7">
    <location>
        <begin position="841"/>
        <end position="851"/>
    </location>
</feature>
<feature type="region of interest" description="Disordered" evidence="7">
    <location>
        <begin position="269"/>
        <end position="294"/>
    </location>
</feature>
<keyword evidence="5 8" id="KW-0732">Signal</keyword>
<evidence type="ECO:0000256" key="2">
    <source>
        <dbReference type="ARBA" id="ARBA00004271"/>
    </source>
</evidence>
<feature type="compositionally biased region" description="Basic and acidic residues" evidence="7">
    <location>
        <begin position="752"/>
        <end position="761"/>
    </location>
</feature>
<evidence type="ECO:0000313" key="10">
    <source>
        <dbReference type="EMBL" id="KAH0754128.1"/>
    </source>
</evidence>
<protein>
    <recommendedName>
        <fullName evidence="9">BURP domain-containing protein</fullName>
    </recommendedName>
</protein>
<dbReference type="PROSITE" id="PS51277">
    <property type="entry name" value="BURP"/>
    <property type="match status" value="2"/>
</dbReference>
<evidence type="ECO:0000256" key="8">
    <source>
        <dbReference type="SAM" id="SignalP"/>
    </source>
</evidence>
<evidence type="ECO:0000256" key="1">
    <source>
        <dbReference type="ARBA" id="ARBA00004191"/>
    </source>
</evidence>
<feature type="region of interest" description="Disordered" evidence="7">
    <location>
        <begin position="833"/>
        <end position="870"/>
    </location>
</feature>
<feature type="compositionally biased region" description="Polar residues" evidence="7">
    <location>
        <begin position="772"/>
        <end position="794"/>
    </location>
</feature>
<keyword evidence="6" id="KW-0325">Glycoprotein</keyword>
<dbReference type="SMART" id="SM01045">
    <property type="entry name" value="BURP"/>
    <property type="match status" value="2"/>
</dbReference>
<organism evidence="10 11">
    <name type="scientific">Solanum tuberosum</name>
    <name type="common">Potato</name>
    <dbReference type="NCBI Taxonomy" id="4113"/>
    <lineage>
        <taxon>Eukaryota</taxon>
        <taxon>Viridiplantae</taxon>
        <taxon>Streptophyta</taxon>
        <taxon>Embryophyta</taxon>
        <taxon>Tracheophyta</taxon>
        <taxon>Spermatophyta</taxon>
        <taxon>Magnoliopsida</taxon>
        <taxon>eudicotyledons</taxon>
        <taxon>Gunneridae</taxon>
        <taxon>Pentapetalae</taxon>
        <taxon>asterids</taxon>
        <taxon>lamiids</taxon>
        <taxon>Solanales</taxon>
        <taxon>Solanaceae</taxon>
        <taxon>Solanoideae</taxon>
        <taxon>Solaneae</taxon>
        <taxon>Solanum</taxon>
    </lineage>
</organism>
<comment type="subcellular location">
    <subcellularLocation>
        <location evidence="1">Secreted</location>
        <location evidence="1">Cell wall</location>
    </subcellularLocation>
    <subcellularLocation>
        <location evidence="2">Secreted</location>
        <location evidence="2">Extracellular space</location>
        <location evidence="2">Apoplast</location>
    </subcellularLocation>
</comment>
<dbReference type="InterPro" id="IPR004873">
    <property type="entry name" value="BURP_dom"/>
</dbReference>
<feature type="domain" description="BURP" evidence="9">
    <location>
        <begin position="1011"/>
        <end position="1225"/>
    </location>
</feature>
<feature type="region of interest" description="Disordered" evidence="7">
    <location>
        <begin position="748"/>
        <end position="794"/>
    </location>
</feature>
<proteinExistence type="predicted"/>
<dbReference type="PANTHER" id="PTHR31458:SF15">
    <property type="entry name" value="POLYGALACTURONASE NON-CATALYTIC SUBUNIT AROGP2"/>
    <property type="match status" value="1"/>
</dbReference>
<dbReference type="Proteomes" id="UP000826656">
    <property type="component" value="Unassembled WGS sequence"/>
</dbReference>
<keyword evidence="3" id="KW-0964">Secreted</keyword>
<comment type="caution">
    <text evidence="10">The sequence shown here is derived from an EMBL/GenBank/DDBJ whole genome shotgun (WGS) entry which is preliminary data.</text>
</comment>
<evidence type="ECO:0000256" key="7">
    <source>
        <dbReference type="SAM" id="MobiDB-lite"/>
    </source>
</evidence>
<keyword evidence="4" id="KW-0052">Apoplast</keyword>
<reference evidence="10 11" key="1">
    <citation type="journal article" date="2021" name="bioRxiv">
        <title>Chromosome-scale and haplotype-resolved genome assembly of a tetraploid potato cultivar.</title>
        <authorList>
            <person name="Sun H."/>
            <person name="Jiao W.-B."/>
            <person name="Krause K."/>
            <person name="Campoy J.A."/>
            <person name="Goel M."/>
            <person name="Folz-Donahue K."/>
            <person name="Kukat C."/>
            <person name="Huettel B."/>
            <person name="Schneeberger K."/>
        </authorList>
    </citation>
    <scope>NUCLEOTIDE SEQUENCE [LARGE SCALE GENOMIC DNA]</scope>
    <source>
        <strain evidence="10">SolTubOtavaFocal</strain>
        <tissue evidence="10">Leaves</tissue>
    </source>
</reference>
<sequence>MHNKNLVSSHILLVLLFSLPSFNIVVAGDGENSGDAGNPFTPKGYLIRYWKKHVSNDLPKPWFLLNKASPLNAAQYATYTKLVADQNALTTQLQSFCSSANLMCAPDLSPSLVKHTGDIHFTTYGNKNFTNYGTNEPGIGVNSFKTYSEDASVNSFRRYGRGSPRDNKFDNYAPDGNVIDQSFNSYSTTTPGGSGQFTNYAPNTNVPDLRFTAYSDQGTGGEQEFKTYLEQGNSGGQSFKSYGKNGNGADSKFTSYGNETNVAASTFTNYGQNANGENQNFTSYSTNGNNPQNNFRNYGVGGNGPSETFTNYRDQSNVGDDKFSNYVKDANAGEANFTNYGQSFNEGTDVFTTYGKGGNDPHINFKTYGVNNTFKDYVKDTATFSNYQNETSQDLASSSEVDGRKKVNNNRWVEPGKFFREKMLKSGTIMPMPDIKDKMPKRSFLPRVIAAKLPFSYSKIGELKKIFHAANNSQVAKMIGNALSECERAPSAGEMKQCVNSAEDMIDFATSMLGRNVMVQTSENTKGSNGNIMIGSVNGINGGKVTKSVSCHQTLYPSLLYYCHSVPKVRVYQADILDPNSKAKINHGVAICHVDTSSWGPSHGAFIALGSGPGKIEVVVARNGDKSGNPFTPKGYLIRYWNKHVSNDLPKPWFLLNKASPLNAAQYATYTTLVADQNALTTHLQSFCSSANLMCALDLLPNLEKHKGDVHFVSYGDKNFTNYGTKESGVGFNSFKNYSDQGNFPVNSFRRYSRDSPHDNQFDNYAPDGNVPDQSFNSYSKNTPGGSGQFNNYDPNSNVANMGFNSYADNGAGSVQKFTNYASSDSNIPNMHFTSYSDHGTGGEEEFKSYSDDANGGVQSFKNYGKDGNGPNGKFIEYGNKANDPQNNFNNYGVEGNGISETFTNYRDQSTLGDDKFTVYVKDANGGEANFTNYGQSTDEFDNGTDEFTTYGEGGNDPHINFKTYGVNNNFKGYVKDTATFSNYRNKTSQVSASLTGGKKVNNRWVEPGKFFREKMLKSGTIMPMPDIKDKMPKRSFLPRVIAAKLPFSTSKIDELKKIFHAANDSQVAKIIGDALSECERAPSAGETKRCANSAEDMIDFATSVLGRNVVVRTTENTKGSNENIMIGAVKGINGGKVTKSVSCHQTLFPYLLYYCHSVPKVRVYEADILDPNSKANINHGVAICHVDTSLWGPKHGAFIALGSGPGKIEVCHWIFENDMTWATAD</sequence>
<evidence type="ECO:0000256" key="5">
    <source>
        <dbReference type="ARBA" id="ARBA00022729"/>
    </source>
</evidence>
<feature type="chain" id="PRO_5045749481" description="BURP domain-containing protein" evidence="8">
    <location>
        <begin position="28"/>
        <end position="1226"/>
    </location>
</feature>
<evidence type="ECO:0000256" key="6">
    <source>
        <dbReference type="ARBA" id="ARBA00023180"/>
    </source>
</evidence>
<feature type="domain" description="BURP" evidence="9">
    <location>
        <begin position="418"/>
        <end position="642"/>
    </location>
</feature>
<dbReference type="Pfam" id="PF03181">
    <property type="entry name" value="BURP"/>
    <property type="match status" value="2"/>
</dbReference>